<gene>
    <name evidence="1" type="ORF">UFOVP1236_44</name>
</gene>
<sequence>MATLIPTVLIEVELSGAGSGWTDLRAAGDVAQQGLTIRHGITGSTPADNVAGTGTASFTLRNSTLNSGGTLGYYSPNHASARTGWGLGIGCRVRIQDPVTSTYWTRFRGRIDAIDPTPGKYGERVVHVIAVDWMDEAARFALTPAIGEQVNQPWDSVLTAILAQMATQPAAVDLSAGTEVFPYALDSSDNAKQRALAEFKKLANSEAGFVFLKADGTLRAENRHTRMTAFASVWTLADTDYQALELPSTRDDIINSIRTTTHSKIVDAAPTATVYSQANTIAIDASSTKRLIGPYRDADTGDPIGATEIQPLIAGVGYIANTASDGSGADATSSVSIVAELGASGALFDVSNSSGATVYLTTLQLTGKRILDRGTTQHPASDATSIALHGEHVVEFDMPYQSSADVGQGAADYFLAKFKNPLAQARRITVLATSAALLTQILTRDISDRITLSETVTGVSDDFFINGVELSVTSNGHVQASYVLAPAADPYAGLYWILGTSTLGTDTLLAPF</sequence>
<proteinExistence type="predicted"/>
<protein>
    <submittedName>
        <fullName evidence="1">Uncharacterized protein</fullName>
    </submittedName>
</protein>
<evidence type="ECO:0000313" key="1">
    <source>
        <dbReference type="EMBL" id="CAB4192536.1"/>
    </source>
</evidence>
<dbReference type="EMBL" id="LR797190">
    <property type="protein sequence ID" value="CAB4192536.1"/>
    <property type="molecule type" value="Genomic_DNA"/>
</dbReference>
<organism evidence="1">
    <name type="scientific">uncultured Caudovirales phage</name>
    <dbReference type="NCBI Taxonomy" id="2100421"/>
    <lineage>
        <taxon>Viruses</taxon>
        <taxon>Duplodnaviria</taxon>
        <taxon>Heunggongvirae</taxon>
        <taxon>Uroviricota</taxon>
        <taxon>Caudoviricetes</taxon>
        <taxon>Peduoviridae</taxon>
        <taxon>Maltschvirus</taxon>
        <taxon>Maltschvirus maltsch</taxon>
    </lineage>
</organism>
<name>A0A6J5RDJ6_9CAUD</name>
<reference evidence="1" key="1">
    <citation type="submission" date="2020-05" db="EMBL/GenBank/DDBJ databases">
        <authorList>
            <person name="Chiriac C."/>
            <person name="Salcher M."/>
            <person name="Ghai R."/>
            <person name="Kavagutti S V."/>
        </authorList>
    </citation>
    <scope>NUCLEOTIDE SEQUENCE</scope>
</reference>
<accession>A0A6J5RDJ6</accession>